<evidence type="ECO:0000259" key="3">
    <source>
        <dbReference type="Pfam" id="PF13649"/>
    </source>
</evidence>
<dbReference type="PANTHER" id="PTHR43861:SF1">
    <property type="entry name" value="TRANS-ACONITATE 2-METHYLTRANSFERASE"/>
    <property type="match status" value="1"/>
</dbReference>
<evidence type="ECO:0000256" key="2">
    <source>
        <dbReference type="ARBA" id="ARBA00022679"/>
    </source>
</evidence>
<keyword evidence="2 4" id="KW-0808">Transferase</keyword>
<dbReference type="CDD" id="cd02440">
    <property type="entry name" value="AdoMet_MTases"/>
    <property type="match status" value="1"/>
</dbReference>
<dbReference type="Proteomes" id="UP000199514">
    <property type="component" value="Unassembled WGS sequence"/>
</dbReference>
<organism evidence="4 5">
    <name type="scientific">Flexibacter flexilis DSM 6793</name>
    <dbReference type="NCBI Taxonomy" id="927664"/>
    <lineage>
        <taxon>Bacteria</taxon>
        <taxon>Pseudomonadati</taxon>
        <taxon>Bacteroidota</taxon>
        <taxon>Cytophagia</taxon>
        <taxon>Cytophagales</taxon>
        <taxon>Flexibacteraceae</taxon>
        <taxon>Flexibacter</taxon>
    </lineage>
</organism>
<sequence length="244" mass="27854">MEELWFEKWFNSSYYHLLYGNRNEAEAANFVESLTRKLDFTAEAPILDLACGKGRYAIQLNKLGYWVEGIDLSPNSIAAATQHANDRLHFAVHDMRQVYKPNYFAFVLNLFTSFGYFESDAENQEAMNAFAQTLRPNGTLLIDFMNTPKVLANLVVQETKTVGNTTFQIERRAENGFILKDIRFTDSNGQAQFFQEKVKIILPSDFERYFAAAGLKLKEVLGGYDLSAYDANGSERMIFIAQKI</sequence>
<dbReference type="SUPFAM" id="SSF53335">
    <property type="entry name" value="S-adenosyl-L-methionine-dependent methyltransferases"/>
    <property type="match status" value="1"/>
</dbReference>
<evidence type="ECO:0000256" key="1">
    <source>
        <dbReference type="ARBA" id="ARBA00022603"/>
    </source>
</evidence>
<dbReference type="GO" id="GO:0008168">
    <property type="term" value="F:methyltransferase activity"/>
    <property type="evidence" value="ECO:0007669"/>
    <property type="project" value="UniProtKB-KW"/>
</dbReference>
<keyword evidence="1 4" id="KW-0489">Methyltransferase</keyword>
<dbReference type="Pfam" id="PF13649">
    <property type="entry name" value="Methyltransf_25"/>
    <property type="match status" value="1"/>
</dbReference>
<dbReference type="EMBL" id="FOLE01000004">
    <property type="protein sequence ID" value="SFC32107.1"/>
    <property type="molecule type" value="Genomic_DNA"/>
</dbReference>
<dbReference type="InterPro" id="IPR029063">
    <property type="entry name" value="SAM-dependent_MTases_sf"/>
</dbReference>
<dbReference type="GO" id="GO:0032259">
    <property type="term" value="P:methylation"/>
    <property type="evidence" value="ECO:0007669"/>
    <property type="project" value="UniProtKB-KW"/>
</dbReference>
<protein>
    <submittedName>
        <fullName evidence="4">Methyltransferase domain-containing protein</fullName>
    </submittedName>
</protein>
<dbReference type="Gene3D" id="3.40.50.150">
    <property type="entry name" value="Vaccinia Virus protein VP39"/>
    <property type="match status" value="1"/>
</dbReference>
<dbReference type="InterPro" id="IPR041698">
    <property type="entry name" value="Methyltransf_25"/>
</dbReference>
<dbReference type="STRING" id="927664.SAMN05421780_104245"/>
<feature type="domain" description="Methyltransferase" evidence="3">
    <location>
        <begin position="46"/>
        <end position="138"/>
    </location>
</feature>
<proteinExistence type="predicted"/>
<gene>
    <name evidence="4" type="ORF">SAMN05421780_104245</name>
</gene>
<keyword evidence="5" id="KW-1185">Reference proteome</keyword>
<dbReference type="AlphaFoldDB" id="A0A1I1I754"/>
<dbReference type="OrthoDB" id="9811589at2"/>
<dbReference type="Gene3D" id="2.20.25.110">
    <property type="entry name" value="S-adenosyl-L-methionine-dependent methyltransferases"/>
    <property type="match status" value="1"/>
</dbReference>
<accession>A0A1I1I754</accession>
<dbReference type="RefSeq" id="WP_091511107.1">
    <property type="nucleotide sequence ID" value="NZ_FOLE01000004.1"/>
</dbReference>
<reference evidence="4 5" key="1">
    <citation type="submission" date="2016-10" db="EMBL/GenBank/DDBJ databases">
        <authorList>
            <person name="de Groot N.N."/>
        </authorList>
    </citation>
    <scope>NUCLEOTIDE SEQUENCE [LARGE SCALE GENOMIC DNA]</scope>
    <source>
        <strain evidence="4 5">DSM 6793</strain>
    </source>
</reference>
<dbReference type="PANTHER" id="PTHR43861">
    <property type="entry name" value="TRANS-ACONITATE 2-METHYLTRANSFERASE-RELATED"/>
    <property type="match status" value="1"/>
</dbReference>
<evidence type="ECO:0000313" key="4">
    <source>
        <dbReference type="EMBL" id="SFC32107.1"/>
    </source>
</evidence>
<name>A0A1I1I754_9BACT</name>
<evidence type="ECO:0000313" key="5">
    <source>
        <dbReference type="Proteomes" id="UP000199514"/>
    </source>
</evidence>